<evidence type="ECO:0000313" key="10">
    <source>
        <dbReference type="Proteomes" id="UP001216595"/>
    </source>
</evidence>
<evidence type="ECO:0000256" key="5">
    <source>
        <dbReference type="ARBA" id="ARBA00022692"/>
    </source>
</evidence>
<comment type="subcellular location">
    <subcellularLocation>
        <location evidence="1 8">Cell membrane</location>
        <topology evidence="1 8">Multi-pass membrane protein</topology>
    </subcellularLocation>
</comment>
<accession>A0ABT5IAI7</accession>
<keyword evidence="3" id="KW-0813">Transport</keyword>
<feature type="transmembrane region" description="Helical" evidence="8">
    <location>
        <begin position="203"/>
        <end position="222"/>
    </location>
</feature>
<dbReference type="Pfam" id="PF01925">
    <property type="entry name" value="TauE"/>
    <property type="match status" value="1"/>
</dbReference>
<name>A0ABT5IAI7_9CAUL</name>
<keyword evidence="10" id="KW-1185">Reference proteome</keyword>
<feature type="transmembrane region" description="Helical" evidence="8">
    <location>
        <begin position="79"/>
        <end position="97"/>
    </location>
</feature>
<keyword evidence="5 8" id="KW-0812">Transmembrane</keyword>
<proteinExistence type="inferred from homology"/>
<comment type="similarity">
    <text evidence="2 8">Belongs to the 4-toluene sulfonate uptake permease (TSUP) (TC 2.A.102) family.</text>
</comment>
<evidence type="ECO:0000256" key="4">
    <source>
        <dbReference type="ARBA" id="ARBA00022475"/>
    </source>
</evidence>
<sequence length="252" mass="26592">MWPISDTDTLFWSLLILTFFVAGLVKGVTGMGLPTVAMGVLGAIMPPVAAAALLVVPSFVTNVWQLVTGPDVRSLMRRLWPMMLGIVAGTLLSASLLTRGDTHLTTAALGFALLAYALYTLFAKQICVPPRLELWLSPLSGMTTGVITGGTGVFVIPAVPYLQALGLSRDDLIQALGLSFTVSTIALAAGLALHGAFNVGNLWQSALLVVPALMGMVAGTWLRQRISPALFRKGFLVCLALLGAELASRAFR</sequence>
<feature type="transmembrane region" description="Helical" evidence="8">
    <location>
        <begin position="104"/>
        <end position="122"/>
    </location>
</feature>
<protein>
    <recommendedName>
        <fullName evidence="8">Probable membrane transporter protein</fullName>
    </recommendedName>
</protein>
<dbReference type="InterPro" id="IPR002781">
    <property type="entry name" value="TM_pro_TauE-like"/>
</dbReference>
<reference evidence="9 10" key="1">
    <citation type="submission" date="2023-01" db="EMBL/GenBank/DDBJ databases">
        <title>Novel species of the genus Asticcacaulis isolated from rivers.</title>
        <authorList>
            <person name="Lu H."/>
        </authorList>
    </citation>
    <scope>NUCLEOTIDE SEQUENCE [LARGE SCALE GENOMIC DNA]</scope>
    <source>
        <strain evidence="9 10">DXS10W</strain>
    </source>
</reference>
<dbReference type="PANTHER" id="PTHR30269:SF32">
    <property type="entry name" value="MEMBRANE TRANSPORTER PROTEIN-RELATED"/>
    <property type="match status" value="1"/>
</dbReference>
<evidence type="ECO:0000256" key="3">
    <source>
        <dbReference type="ARBA" id="ARBA00022448"/>
    </source>
</evidence>
<keyword evidence="4 8" id="KW-1003">Cell membrane</keyword>
<keyword evidence="7 8" id="KW-0472">Membrane</keyword>
<feature type="transmembrane region" description="Helical" evidence="8">
    <location>
        <begin position="36"/>
        <end position="59"/>
    </location>
</feature>
<evidence type="ECO:0000313" key="9">
    <source>
        <dbReference type="EMBL" id="MDC7693042.1"/>
    </source>
</evidence>
<organism evidence="9 10">
    <name type="scientific">Asticcacaulis currens</name>
    <dbReference type="NCBI Taxonomy" id="2984210"/>
    <lineage>
        <taxon>Bacteria</taxon>
        <taxon>Pseudomonadati</taxon>
        <taxon>Pseudomonadota</taxon>
        <taxon>Alphaproteobacteria</taxon>
        <taxon>Caulobacterales</taxon>
        <taxon>Caulobacteraceae</taxon>
        <taxon>Asticcacaulis</taxon>
    </lineage>
</organism>
<evidence type="ECO:0000256" key="1">
    <source>
        <dbReference type="ARBA" id="ARBA00004651"/>
    </source>
</evidence>
<dbReference type="Proteomes" id="UP001216595">
    <property type="component" value="Unassembled WGS sequence"/>
</dbReference>
<comment type="caution">
    <text evidence="9">The sequence shown here is derived from an EMBL/GenBank/DDBJ whole genome shotgun (WGS) entry which is preliminary data.</text>
</comment>
<evidence type="ECO:0000256" key="7">
    <source>
        <dbReference type="ARBA" id="ARBA00023136"/>
    </source>
</evidence>
<feature type="transmembrane region" description="Helical" evidence="8">
    <location>
        <begin position="12"/>
        <end position="29"/>
    </location>
</feature>
<feature type="transmembrane region" description="Helical" evidence="8">
    <location>
        <begin position="142"/>
        <end position="163"/>
    </location>
</feature>
<gene>
    <name evidence="9" type="ORF">PQU94_01965</name>
</gene>
<evidence type="ECO:0000256" key="6">
    <source>
        <dbReference type="ARBA" id="ARBA00022989"/>
    </source>
</evidence>
<evidence type="ECO:0000256" key="2">
    <source>
        <dbReference type="ARBA" id="ARBA00009142"/>
    </source>
</evidence>
<keyword evidence="6 8" id="KW-1133">Transmembrane helix</keyword>
<dbReference type="InterPro" id="IPR052017">
    <property type="entry name" value="TSUP"/>
</dbReference>
<feature type="transmembrane region" description="Helical" evidence="8">
    <location>
        <begin position="175"/>
        <end position="197"/>
    </location>
</feature>
<dbReference type="EMBL" id="JAQQKW010000001">
    <property type="protein sequence ID" value="MDC7693042.1"/>
    <property type="molecule type" value="Genomic_DNA"/>
</dbReference>
<dbReference type="PANTHER" id="PTHR30269">
    <property type="entry name" value="TRANSMEMBRANE PROTEIN YFCA"/>
    <property type="match status" value="1"/>
</dbReference>
<evidence type="ECO:0000256" key="8">
    <source>
        <dbReference type="RuleBase" id="RU363041"/>
    </source>
</evidence>
<dbReference type="RefSeq" id="WP_272739811.1">
    <property type="nucleotide sequence ID" value="NZ_JAQQKW010000001.1"/>
</dbReference>